<evidence type="ECO:0000313" key="1">
    <source>
        <dbReference type="Proteomes" id="UP000095283"/>
    </source>
</evidence>
<proteinExistence type="predicted"/>
<reference evidence="2" key="1">
    <citation type="submission" date="2016-11" db="UniProtKB">
        <authorList>
            <consortium name="WormBaseParasite"/>
        </authorList>
    </citation>
    <scope>IDENTIFICATION</scope>
</reference>
<accession>A0A1I7WS89</accession>
<keyword evidence="1" id="KW-1185">Reference proteome</keyword>
<name>A0A1I7WS89_HETBA</name>
<sequence length="178" mass="20260">MIPSSNRSSNKGHDLNVVTPYSIKHSSDEFLNLSTYSAVINEVVSRYHSSAITTEPVKVIRQNTIAMFNFEVEDDQWTSAHSSPKLDKTINVGDITSTLWRIKATVKIVIRKKDTNTTVERIFTDHTFTYVTKSIDESIPWAEVDDILMCNSSESPKFVEEVLSGIYYTLLFVKIFEL</sequence>
<dbReference type="AlphaFoldDB" id="A0A1I7WS89"/>
<dbReference type="WBParaSite" id="Hba_08008">
    <property type="protein sequence ID" value="Hba_08008"/>
    <property type="gene ID" value="Hba_08008"/>
</dbReference>
<organism evidence="1 2">
    <name type="scientific">Heterorhabditis bacteriophora</name>
    <name type="common">Entomopathogenic nematode worm</name>
    <dbReference type="NCBI Taxonomy" id="37862"/>
    <lineage>
        <taxon>Eukaryota</taxon>
        <taxon>Metazoa</taxon>
        <taxon>Ecdysozoa</taxon>
        <taxon>Nematoda</taxon>
        <taxon>Chromadorea</taxon>
        <taxon>Rhabditida</taxon>
        <taxon>Rhabditina</taxon>
        <taxon>Rhabditomorpha</taxon>
        <taxon>Strongyloidea</taxon>
        <taxon>Heterorhabditidae</taxon>
        <taxon>Heterorhabditis</taxon>
    </lineage>
</organism>
<evidence type="ECO:0000313" key="2">
    <source>
        <dbReference type="WBParaSite" id="Hba_08008"/>
    </source>
</evidence>
<dbReference type="Proteomes" id="UP000095283">
    <property type="component" value="Unplaced"/>
</dbReference>
<protein>
    <submittedName>
        <fullName evidence="2">DUF4817 domain-containing protein</fullName>
    </submittedName>
</protein>